<organism evidence="1 2">
    <name type="scientific">Hyella patelloides LEGE 07179</name>
    <dbReference type="NCBI Taxonomy" id="945734"/>
    <lineage>
        <taxon>Bacteria</taxon>
        <taxon>Bacillati</taxon>
        <taxon>Cyanobacteriota</taxon>
        <taxon>Cyanophyceae</taxon>
        <taxon>Pleurocapsales</taxon>
        <taxon>Hyellaceae</taxon>
        <taxon>Hyella</taxon>
    </lineage>
</organism>
<dbReference type="OrthoDB" id="529320at2"/>
<evidence type="ECO:0008006" key="3">
    <source>
        <dbReference type="Google" id="ProtNLM"/>
    </source>
</evidence>
<name>A0A563VK98_9CYAN</name>
<proteinExistence type="predicted"/>
<keyword evidence="2" id="KW-1185">Reference proteome</keyword>
<reference evidence="1 2" key="1">
    <citation type="submission" date="2019-01" db="EMBL/GenBank/DDBJ databases">
        <authorList>
            <person name="Brito A."/>
        </authorList>
    </citation>
    <scope>NUCLEOTIDE SEQUENCE [LARGE SCALE GENOMIC DNA]</scope>
    <source>
        <strain evidence="1">1</strain>
    </source>
</reference>
<dbReference type="AlphaFoldDB" id="A0A563VK98"/>
<dbReference type="EMBL" id="CAACVJ010000023">
    <property type="protein sequence ID" value="VEP11763.1"/>
    <property type="molecule type" value="Genomic_DNA"/>
</dbReference>
<dbReference type="Proteomes" id="UP000320055">
    <property type="component" value="Unassembled WGS sequence"/>
</dbReference>
<dbReference type="SUPFAM" id="SSF56112">
    <property type="entry name" value="Protein kinase-like (PK-like)"/>
    <property type="match status" value="1"/>
</dbReference>
<dbReference type="InterPro" id="IPR011009">
    <property type="entry name" value="Kinase-like_dom_sf"/>
</dbReference>
<dbReference type="RefSeq" id="WP_144869486.1">
    <property type="nucleotide sequence ID" value="NZ_LR213872.1"/>
</dbReference>
<accession>A0A563VK98</accession>
<sequence length="230" mass="26594">MISRTSDRFTLPPIEIVKKLAANVAIESIQPYNPVIVTQIPQPWQLLGAGNYAAVFSHPDYSDLVVKIYAPKRLGWAEEVEVYRRLGNHHSFSQCFHAEANWLILKRLHGVTLYDCVHLGLKIPKQVIEDIDLALEYAQLKGLTPHDVHGRNVMMYQDQGLVVDVSDFLDSSSCWAWKDLKKAYYLLYLPLFSWLRLPIPYWMLDGTRSCYRLYRSISSRIINKITTIKQ</sequence>
<protein>
    <recommendedName>
        <fullName evidence="3">Serine/threonine protein kinase</fullName>
    </recommendedName>
</protein>
<gene>
    <name evidence="1" type="ORF">H1P_1190004</name>
</gene>
<evidence type="ECO:0000313" key="2">
    <source>
        <dbReference type="Proteomes" id="UP000320055"/>
    </source>
</evidence>
<evidence type="ECO:0000313" key="1">
    <source>
        <dbReference type="EMBL" id="VEP11763.1"/>
    </source>
</evidence>